<sequence>MLCALCIPYPCMTLWASSRPRSSLSLYDYRSPNRTISFIRPSHPTSAGAGQHPRLPHTSTRVPCVFRYSPSSASSHGLALFFSSPPGRRLFRAMRCLPIPLPKTKLAFRALERRLKRLVSAGVRWSGIRLYHGGKQPDDDDATLYELDLDDASPREGFVLFDVEGTVFKVHTSLLRLDLPALPFAASTNVLGSALEMPKDAATADDFRFFLYDLSILGQHLRSQRARNPYEDCSLSENNDLPIFPLDVGVGYDRAMALRLRGAASAARRFAQALAHNKRTSRENVGAKLLTALERRLRAFCLDLSRERPPLPLPASTLDVHDHAFCEARWVKIWSKAGELALRELNAAMDDERELCLVQRMEPYLRELVSNERGMPMECALAAMELVGDVDGDDNYAYGLAAASS</sequence>
<dbReference type="OrthoDB" id="3157337at2759"/>
<proteinExistence type="predicted"/>
<reference evidence="1" key="1">
    <citation type="submission" date="2020-05" db="EMBL/GenBank/DDBJ databases">
        <title>Mycena genomes resolve the evolution of fungal bioluminescence.</title>
        <authorList>
            <person name="Tsai I.J."/>
        </authorList>
    </citation>
    <scope>NUCLEOTIDE SEQUENCE</scope>
    <source>
        <strain evidence="1">110903Hualien_Pintung</strain>
    </source>
</reference>
<organism evidence="1 2">
    <name type="scientific">Mycena chlorophos</name>
    <name type="common">Agaric fungus</name>
    <name type="synonym">Agaricus chlorophos</name>
    <dbReference type="NCBI Taxonomy" id="658473"/>
    <lineage>
        <taxon>Eukaryota</taxon>
        <taxon>Fungi</taxon>
        <taxon>Dikarya</taxon>
        <taxon>Basidiomycota</taxon>
        <taxon>Agaricomycotina</taxon>
        <taxon>Agaricomycetes</taxon>
        <taxon>Agaricomycetidae</taxon>
        <taxon>Agaricales</taxon>
        <taxon>Marasmiineae</taxon>
        <taxon>Mycenaceae</taxon>
        <taxon>Mycena</taxon>
    </lineage>
</organism>
<accession>A0A8H6W1S2</accession>
<gene>
    <name evidence="1" type="ORF">HMN09_00988800</name>
</gene>
<dbReference type="AlphaFoldDB" id="A0A8H6W1S2"/>
<comment type="caution">
    <text evidence="1">The sequence shown here is derived from an EMBL/GenBank/DDBJ whole genome shotgun (WGS) entry which is preliminary data.</text>
</comment>
<name>A0A8H6W1S2_MYCCL</name>
<protein>
    <submittedName>
        <fullName evidence="1">P4Hc domain-containing protein</fullName>
    </submittedName>
</protein>
<dbReference type="Proteomes" id="UP000613580">
    <property type="component" value="Unassembled WGS sequence"/>
</dbReference>
<dbReference type="EMBL" id="JACAZE010000014">
    <property type="protein sequence ID" value="KAF7299821.1"/>
    <property type="molecule type" value="Genomic_DNA"/>
</dbReference>
<keyword evidence="2" id="KW-1185">Reference proteome</keyword>
<evidence type="ECO:0000313" key="2">
    <source>
        <dbReference type="Proteomes" id="UP000613580"/>
    </source>
</evidence>
<evidence type="ECO:0000313" key="1">
    <source>
        <dbReference type="EMBL" id="KAF7299821.1"/>
    </source>
</evidence>